<dbReference type="GO" id="GO:0009277">
    <property type="term" value="C:fungal-type cell wall"/>
    <property type="evidence" value="ECO:0007669"/>
    <property type="project" value="TreeGrafter"/>
</dbReference>
<dbReference type="eggNOG" id="ENOG502QTKT">
    <property type="taxonomic scope" value="Eukaryota"/>
</dbReference>
<comment type="similarity">
    <text evidence="4 19">Belongs to the glycosyl hydrolase 17 family.</text>
</comment>
<dbReference type="FunCoup" id="S8EMX1">
    <property type="interactions" value="34"/>
</dbReference>
<evidence type="ECO:0000256" key="2">
    <source>
        <dbReference type="ARBA" id="ARBA00004191"/>
    </source>
</evidence>
<dbReference type="GO" id="GO:0009986">
    <property type="term" value="C:cell surface"/>
    <property type="evidence" value="ECO:0007669"/>
    <property type="project" value="TreeGrafter"/>
</dbReference>
<keyword evidence="21" id="KW-1133">Transmembrane helix</keyword>
<keyword evidence="23" id="KW-1185">Reference proteome</keyword>
<dbReference type="EC" id="3.2.1.39" evidence="5"/>
<keyword evidence="12" id="KW-0325">Glycoprotein</keyword>
<keyword evidence="9" id="KW-0732">Signal</keyword>
<dbReference type="GO" id="GO:0071555">
    <property type="term" value="P:cell wall organization"/>
    <property type="evidence" value="ECO:0007669"/>
    <property type="project" value="UniProtKB-KW"/>
</dbReference>
<dbReference type="InterPro" id="IPR050732">
    <property type="entry name" value="Beta-glucan_modifiers"/>
</dbReference>
<gene>
    <name evidence="22" type="ORF">FOMPIDRAFT_158561</name>
</gene>
<keyword evidence="6" id="KW-1003">Cell membrane</keyword>
<evidence type="ECO:0000256" key="9">
    <source>
        <dbReference type="ARBA" id="ARBA00022729"/>
    </source>
</evidence>
<evidence type="ECO:0000256" key="18">
    <source>
        <dbReference type="ARBA" id="ARBA00043078"/>
    </source>
</evidence>
<evidence type="ECO:0000313" key="22">
    <source>
        <dbReference type="EMBL" id="EPT05523.1"/>
    </source>
</evidence>
<keyword evidence="10" id="KW-0378">Hydrolase</keyword>
<keyword evidence="8" id="KW-0964">Secreted</keyword>
<feature type="transmembrane region" description="Helical" evidence="21">
    <location>
        <begin position="40"/>
        <end position="61"/>
    </location>
</feature>
<keyword evidence="7" id="KW-0134">Cell wall</keyword>
<dbReference type="OrthoDB" id="68336at2759"/>
<dbReference type="InterPro" id="IPR017853">
    <property type="entry name" value="GH"/>
</dbReference>
<dbReference type="InParanoid" id="S8EMX1"/>
<evidence type="ECO:0000256" key="11">
    <source>
        <dbReference type="ARBA" id="ARBA00023136"/>
    </source>
</evidence>
<evidence type="ECO:0000256" key="7">
    <source>
        <dbReference type="ARBA" id="ARBA00022512"/>
    </source>
</evidence>
<evidence type="ECO:0000313" key="23">
    <source>
        <dbReference type="Proteomes" id="UP000015241"/>
    </source>
</evidence>
<evidence type="ECO:0000256" key="6">
    <source>
        <dbReference type="ARBA" id="ARBA00022475"/>
    </source>
</evidence>
<organism evidence="22 23">
    <name type="scientific">Fomitopsis schrenkii</name>
    <name type="common">Brown rot fungus</name>
    <dbReference type="NCBI Taxonomy" id="2126942"/>
    <lineage>
        <taxon>Eukaryota</taxon>
        <taxon>Fungi</taxon>
        <taxon>Dikarya</taxon>
        <taxon>Basidiomycota</taxon>
        <taxon>Agaricomycotina</taxon>
        <taxon>Agaricomycetes</taxon>
        <taxon>Polyporales</taxon>
        <taxon>Fomitopsis</taxon>
    </lineage>
</organism>
<keyword evidence="11 21" id="KW-0472">Membrane</keyword>
<comment type="catalytic activity">
    <reaction evidence="1">
        <text>Hydrolysis of (1-&gt;3)-beta-D-glucosidic linkages in (1-&gt;3)-beta-D-glucans.</text>
        <dbReference type="EC" id="3.2.1.39"/>
    </reaction>
</comment>
<dbReference type="STRING" id="743788.S8EMX1"/>
<evidence type="ECO:0000256" key="5">
    <source>
        <dbReference type="ARBA" id="ARBA00012780"/>
    </source>
</evidence>
<reference evidence="22 23" key="1">
    <citation type="journal article" date="2012" name="Science">
        <title>The Paleozoic origin of enzymatic lignin decomposition reconstructed from 31 fungal genomes.</title>
        <authorList>
            <person name="Floudas D."/>
            <person name="Binder M."/>
            <person name="Riley R."/>
            <person name="Barry K."/>
            <person name="Blanchette R.A."/>
            <person name="Henrissat B."/>
            <person name="Martinez A.T."/>
            <person name="Otillar R."/>
            <person name="Spatafora J.W."/>
            <person name="Yadav J.S."/>
            <person name="Aerts A."/>
            <person name="Benoit I."/>
            <person name="Boyd A."/>
            <person name="Carlson A."/>
            <person name="Copeland A."/>
            <person name="Coutinho P.M."/>
            <person name="de Vries R.P."/>
            <person name="Ferreira P."/>
            <person name="Findley K."/>
            <person name="Foster B."/>
            <person name="Gaskell J."/>
            <person name="Glotzer D."/>
            <person name="Gorecki P."/>
            <person name="Heitman J."/>
            <person name="Hesse C."/>
            <person name="Hori C."/>
            <person name="Igarashi K."/>
            <person name="Jurgens J.A."/>
            <person name="Kallen N."/>
            <person name="Kersten P."/>
            <person name="Kohler A."/>
            <person name="Kuees U."/>
            <person name="Kumar T.K.A."/>
            <person name="Kuo A."/>
            <person name="LaButti K."/>
            <person name="Larrondo L.F."/>
            <person name="Lindquist E."/>
            <person name="Ling A."/>
            <person name="Lombard V."/>
            <person name="Lucas S."/>
            <person name="Lundell T."/>
            <person name="Martin R."/>
            <person name="McLaughlin D.J."/>
            <person name="Morgenstern I."/>
            <person name="Morin E."/>
            <person name="Murat C."/>
            <person name="Nagy L.G."/>
            <person name="Nolan M."/>
            <person name="Ohm R.A."/>
            <person name="Patyshakuliyeva A."/>
            <person name="Rokas A."/>
            <person name="Ruiz-Duenas F.J."/>
            <person name="Sabat G."/>
            <person name="Salamov A."/>
            <person name="Samejima M."/>
            <person name="Schmutz J."/>
            <person name="Slot J.C."/>
            <person name="St John F."/>
            <person name="Stenlid J."/>
            <person name="Sun H."/>
            <person name="Sun S."/>
            <person name="Syed K."/>
            <person name="Tsang A."/>
            <person name="Wiebenga A."/>
            <person name="Young D."/>
            <person name="Pisabarro A."/>
            <person name="Eastwood D.C."/>
            <person name="Martin F."/>
            <person name="Cullen D."/>
            <person name="Grigoriev I.V."/>
            <person name="Hibbett D.S."/>
        </authorList>
    </citation>
    <scope>NUCLEOTIDE SEQUENCE</scope>
    <source>
        <strain evidence="23">FP-58527</strain>
    </source>
</reference>
<dbReference type="PANTHER" id="PTHR16631:SF17">
    <property type="entry name" value="GLUCAN ENDO-1,3-BETA-GLUCOSIDASE BTGC"/>
    <property type="match status" value="1"/>
</dbReference>
<evidence type="ECO:0000256" key="20">
    <source>
        <dbReference type="SAM" id="MobiDB-lite"/>
    </source>
</evidence>
<evidence type="ECO:0000256" key="14">
    <source>
        <dbReference type="ARBA" id="ARBA00023316"/>
    </source>
</evidence>
<dbReference type="Proteomes" id="UP000015241">
    <property type="component" value="Unassembled WGS sequence"/>
</dbReference>
<feature type="region of interest" description="Disordered" evidence="20">
    <location>
        <begin position="66"/>
        <end position="86"/>
    </location>
</feature>
<dbReference type="HOGENOM" id="CLU_011476_2_1_1"/>
<keyword evidence="21" id="KW-0812">Transmembrane</keyword>
<sequence>MAGHHSTYSNIDTNAPYQNGAYSSSQWLEKQQTGSRKSKFIVIGSVFGLVVLIVAGIVIGVEVSKHNSSNKSSSGSGSSAQKSSSGTYAVGPYGVVQQTDPNDPSTFIKDDSLKQSFYGMAYTPDNSQLPNCGNSLAAVIEDIQLISQLTTRVRLYGADCNQSALVLEAIKQTKVNMTAWLAVYNVPDNATAYEEQRDKVVDALKTYGPDHVGGVTVGNEFILNYIGAHGGGTDANNAVGDAGAALLNMNITDMKSQISTLGYSIPVGTSDAGAYFNNEVLENVDYALSNVHSWFANVSIEDAASWTYTFFEESDVAVAQTLANKPDFAIGETGWPTNSTTEAAASDGPSVASEANLQTFMNDFVCGSNQNGTEYFFFEFADEEWQRIQFGGVEGYWGLFHDNRTLKGITIPEC</sequence>
<evidence type="ECO:0000256" key="10">
    <source>
        <dbReference type="ARBA" id="ARBA00022801"/>
    </source>
</evidence>
<comment type="function">
    <text evidence="16">Glucanases play a role in cell expansion during growth, in cell-cell fusion during mating, and in spore release during sporulation. This enzyme may be involved in beta-glucan degradation. Active on laminarin and lichenan.</text>
</comment>
<evidence type="ECO:0000256" key="1">
    <source>
        <dbReference type="ARBA" id="ARBA00000382"/>
    </source>
</evidence>
<dbReference type="GO" id="GO:0005886">
    <property type="term" value="C:plasma membrane"/>
    <property type="evidence" value="ECO:0007669"/>
    <property type="project" value="UniProtKB-SubCell"/>
</dbReference>
<proteinExistence type="inferred from homology"/>
<evidence type="ECO:0000256" key="15">
    <source>
        <dbReference type="ARBA" id="ARBA00023326"/>
    </source>
</evidence>
<evidence type="ECO:0000256" key="12">
    <source>
        <dbReference type="ARBA" id="ARBA00023180"/>
    </source>
</evidence>
<dbReference type="GO" id="GO:0000272">
    <property type="term" value="P:polysaccharide catabolic process"/>
    <property type="evidence" value="ECO:0007669"/>
    <property type="project" value="UniProtKB-KW"/>
</dbReference>
<dbReference type="Pfam" id="PF00332">
    <property type="entry name" value="Glyco_hydro_17"/>
    <property type="match status" value="1"/>
</dbReference>
<evidence type="ECO:0000256" key="17">
    <source>
        <dbReference type="ARBA" id="ARBA00042373"/>
    </source>
</evidence>
<keyword evidence="14" id="KW-0961">Cell wall biogenesis/degradation</keyword>
<name>S8EMX1_FOMSC</name>
<evidence type="ECO:0000256" key="8">
    <source>
        <dbReference type="ARBA" id="ARBA00022525"/>
    </source>
</evidence>
<comment type="subcellular location">
    <subcellularLocation>
        <location evidence="3">Cell membrane</location>
        <topology evidence="3">Single-pass type II membrane protein</topology>
    </subcellularLocation>
    <subcellularLocation>
        <location evidence="2">Secreted</location>
        <location evidence="2">Cell wall</location>
    </subcellularLocation>
</comment>
<keyword evidence="15" id="KW-0624">Polysaccharide degradation</keyword>
<evidence type="ECO:0000256" key="19">
    <source>
        <dbReference type="RuleBase" id="RU004335"/>
    </source>
</evidence>
<dbReference type="AlphaFoldDB" id="S8EMX1"/>
<dbReference type="EMBL" id="KE504123">
    <property type="protein sequence ID" value="EPT05523.1"/>
    <property type="molecule type" value="Genomic_DNA"/>
</dbReference>
<dbReference type="InterPro" id="IPR000490">
    <property type="entry name" value="Glyco_hydro_17"/>
</dbReference>
<keyword evidence="13" id="KW-0119">Carbohydrate metabolism</keyword>
<protein>
    <recommendedName>
        <fullName evidence="5">glucan endo-1,3-beta-D-glucosidase</fullName>
        <ecNumber evidence="5">3.2.1.39</ecNumber>
    </recommendedName>
    <alternativeName>
        <fullName evidence="18">Endo-1,3-beta-glucanase btgC</fullName>
    </alternativeName>
    <alternativeName>
        <fullName evidence="17">Laminarinase btgC</fullName>
    </alternativeName>
</protein>
<accession>S8EMX1</accession>
<dbReference type="SUPFAM" id="SSF51445">
    <property type="entry name" value="(Trans)glycosidases"/>
    <property type="match status" value="1"/>
</dbReference>
<evidence type="ECO:0000256" key="16">
    <source>
        <dbReference type="ARBA" id="ARBA00037649"/>
    </source>
</evidence>
<dbReference type="GO" id="GO:0042973">
    <property type="term" value="F:glucan endo-1,3-beta-D-glucosidase activity"/>
    <property type="evidence" value="ECO:0007669"/>
    <property type="project" value="UniProtKB-EC"/>
</dbReference>
<evidence type="ECO:0000256" key="21">
    <source>
        <dbReference type="SAM" id="Phobius"/>
    </source>
</evidence>
<dbReference type="GO" id="GO:0005576">
    <property type="term" value="C:extracellular region"/>
    <property type="evidence" value="ECO:0007669"/>
    <property type="project" value="TreeGrafter"/>
</dbReference>
<dbReference type="PANTHER" id="PTHR16631">
    <property type="entry name" value="GLUCAN 1,3-BETA-GLUCOSIDASE"/>
    <property type="match status" value="1"/>
</dbReference>
<evidence type="ECO:0000256" key="13">
    <source>
        <dbReference type="ARBA" id="ARBA00023277"/>
    </source>
</evidence>
<evidence type="ECO:0000256" key="3">
    <source>
        <dbReference type="ARBA" id="ARBA00004401"/>
    </source>
</evidence>
<dbReference type="Gene3D" id="3.20.20.80">
    <property type="entry name" value="Glycosidases"/>
    <property type="match status" value="1"/>
</dbReference>
<evidence type="ECO:0000256" key="4">
    <source>
        <dbReference type="ARBA" id="ARBA00008773"/>
    </source>
</evidence>